<name>M7ZB67_TRIUA</name>
<sequence length="165" mass="17084">MAAEQAMSGHRIDRLSASDLPAPGAIPVGGPHVAAPAPAAVEVGAPDRPHLVRGVHVEVDVAGEGRVVDGHRDDDAVYGKADNVADVQLVRAPPLPDALGAPFEVPEHGVVLDDMSSTGVSKATPQLPQARFSDTYHPPSSVRCNLSMAAQLLLIDELFSLSGLP</sequence>
<dbReference type="EMBL" id="KD241020">
    <property type="protein sequence ID" value="EMS49635.1"/>
    <property type="molecule type" value="Genomic_DNA"/>
</dbReference>
<protein>
    <submittedName>
        <fullName evidence="1">Uncharacterized protein</fullName>
    </submittedName>
</protein>
<dbReference type="AlphaFoldDB" id="M7ZB67"/>
<dbReference type="OMA" id="SGHRIDR"/>
<reference evidence="1" key="1">
    <citation type="journal article" date="2013" name="Nature">
        <title>Draft genome of the wheat A-genome progenitor Triticum urartu.</title>
        <authorList>
            <person name="Ling H.Q."/>
            <person name="Zhao S."/>
            <person name="Liu D."/>
            <person name="Wang J."/>
            <person name="Sun H."/>
            <person name="Zhang C."/>
            <person name="Fan H."/>
            <person name="Li D."/>
            <person name="Dong L."/>
            <person name="Tao Y."/>
            <person name="Gao C."/>
            <person name="Wu H."/>
            <person name="Li Y."/>
            <person name="Cui Y."/>
            <person name="Guo X."/>
            <person name="Zheng S."/>
            <person name="Wang B."/>
            <person name="Yu K."/>
            <person name="Liang Q."/>
            <person name="Yang W."/>
            <person name="Lou X."/>
            <person name="Chen J."/>
            <person name="Feng M."/>
            <person name="Jian J."/>
            <person name="Zhang X."/>
            <person name="Luo G."/>
            <person name="Jiang Y."/>
            <person name="Liu J."/>
            <person name="Wang Z."/>
            <person name="Sha Y."/>
            <person name="Zhang B."/>
            <person name="Wu H."/>
            <person name="Tang D."/>
            <person name="Shen Q."/>
            <person name="Xue P."/>
            <person name="Zou S."/>
            <person name="Wang X."/>
            <person name="Liu X."/>
            <person name="Wang F."/>
            <person name="Yang Y."/>
            <person name="An X."/>
            <person name="Dong Z."/>
            <person name="Zhang K."/>
            <person name="Zhang X."/>
            <person name="Luo M.C."/>
            <person name="Dvorak J."/>
            <person name="Tong Y."/>
            <person name="Wang J."/>
            <person name="Yang H."/>
            <person name="Li Z."/>
            <person name="Wang D."/>
            <person name="Zhang A."/>
            <person name="Wang J."/>
        </authorList>
    </citation>
    <scope>NUCLEOTIDE SEQUENCE</scope>
</reference>
<organism evidence="1">
    <name type="scientific">Triticum urartu</name>
    <name type="common">Red wild einkorn</name>
    <name type="synonym">Crithodium urartu</name>
    <dbReference type="NCBI Taxonomy" id="4572"/>
    <lineage>
        <taxon>Eukaryota</taxon>
        <taxon>Viridiplantae</taxon>
        <taxon>Streptophyta</taxon>
        <taxon>Embryophyta</taxon>
        <taxon>Tracheophyta</taxon>
        <taxon>Spermatophyta</taxon>
        <taxon>Magnoliopsida</taxon>
        <taxon>Liliopsida</taxon>
        <taxon>Poales</taxon>
        <taxon>Poaceae</taxon>
        <taxon>BOP clade</taxon>
        <taxon>Pooideae</taxon>
        <taxon>Triticodae</taxon>
        <taxon>Triticeae</taxon>
        <taxon>Triticinae</taxon>
        <taxon>Triticum</taxon>
    </lineage>
</organism>
<proteinExistence type="predicted"/>
<gene>
    <name evidence="1" type="ORF">TRIUR3_13691</name>
</gene>
<evidence type="ECO:0000313" key="1">
    <source>
        <dbReference type="EMBL" id="EMS49635.1"/>
    </source>
</evidence>
<accession>M7ZB67</accession>